<dbReference type="Gene3D" id="1.10.287.470">
    <property type="entry name" value="Helix hairpin bin"/>
    <property type="match status" value="1"/>
</dbReference>
<dbReference type="Gene3D" id="2.40.420.20">
    <property type="match status" value="1"/>
</dbReference>
<dbReference type="RefSeq" id="WP_209139614.1">
    <property type="nucleotide sequence ID" value="NZ_JAGHKO010000004.1"/>
</dbReference>
<dbReference type="Proteomes" id="UP000677244">
    <property type="component" value="Unassembled WGS sequence"/>
</dbReference>
<dbReference type="PANTHER" id="PTHR30158:SF23">
    <property type="entry name" value="MULTIDRUG RESISTANCE PROTEIN MEXA"/>
    <property type="match status" value="1"/>
</dbReference>
<name>A0ABS3YUI7_9BACT</name>
<feature type="domain" description="Multidrug resistance protein MdtA-like beta-barrel" evidence="5">
    <location>
        <begin position="237"/>
        <end position="299"/>
    </location>
</feature>
<evidence type="ECO:0000259" key="6">
    <source>
        <dbReference type="Pfam" id="PF25967"/>
    </source>
</evidence>
<evidence type="ECO:0000256" key="2">
    <source>
        <dbReference type="ARBA" id="ARBA00009477"/>
    </source>
</evidence>
<dbReference type="InterPro" id="IPR058625">
    <property type="entry name" value="MdtA-like_BSH"/>
</dbReference>
<gene>
    <name evidence="7" type="ORF">J7I42_14860</name>
</gene>
<dbReference type="Pfam" id="PF25944">
    <property type="entry name" value="Beta-barrel_RND"/>
    <property type="match status" value="1"/>
</dbReference>
<feature type="domain" description="Multidrug resistance protein MdtA-like barrel-sandwich hybrid" evidence="4">
    <location>
        <begin position="64"/>
        <end position="206"/>
    </location>
</feature>
<dbReference type="EMBL" id="JAGHKO010000004">
    <property type="protein sequence ID" value="MBO9201560.1"/>
    <property type="molecule type" value="Genomic_DNA"/>
</dbReference>
<feature type="domain" description="Multidrug resistance protein MdtA-like C-terminal permuted SH3" evidence="6">
    <location>
        <begin position="305"/>
        <end position="363"/>
    </location>
</feature>
<keyword evidence="3" id="KW-0175">Coiled coil</keyword>
<evidence type="ECO:0000256" key="1">
    <source>
        <dbReference type="ARBA" id="ARBA00004196"/>
    </source>
</evidence>
<dbReference type="InterPro" id="IPR006143">
    <property type="entry name" value="RND_pump_MFP"/>
</dbReference>
<protein>
    <submittedName>
        <fullName evidence="7">Efflux RND transporter periplasmic adaptor subunit</fullName>
    </submittedName>
</protein>
<proteinExistence type="inferred from homology"/>
<dbReference type="Pfam" id="PF25967">
    <property type="entry name" value="RND-MFP_C"/>
    <property type="match status" value="1"/>
</dbReference>
<dbReference type="NCBIfam" id="TIGR01730">
    <property type="entry name" value="RND_mfp"/>
    <property type="match status" value="1"/>
</dbReference>
<evidence type="ECO:0000259" key="4">
    <source>
        <dbReference type="Pfam" id="PF25917"/>
    </source>
</evidence>
<feature type="coiled-coil region" evidence="3">
    <location>
        <begin position="98"/>
        <end position="170"/>
    </location>
</feature>
<dbReference type="Gene3D" id="2.40.50.100">
    <property type="match status" value="1"/>
</dbReference>
<dbReference type="InterPro" id="IPR058626">
    <property type="entry name" value="MdtA-like_b-barrel"/>
</dbReference>
<dbReference type="Pfam" id="PF25917">
    <property type="entry name" value="BSH_RND"/>
    <property type="match status" value="1"/>
</dbReference>
<keyword evidence="8" id="KW-1185">Reference proteome</keyword>
<comment type="subcellular location">
    <subcellularLocation>
        <location evidence="1">Cell envelope</location>
    </subcellularLocation>
</comment>
<comment type="similarity">
    <text evidence="2">Belongs to the membrane fusion protein (MFP) (TC 8.A.1) family.</text>
</comment>
<dbReference type="Gene3D" id="2.40.30.170">
    <property type="match status" value="1"/>
</dbReference>
<accession>A0ABS3YUI7</accession>
<dbReference type="SUPFAM" id="SSF111369">
    <property type="entry name" value="HlyD-like secretion proteins"/>
    <property type="match status" value="1"/>
</dbReference>
<sequence length="386" mass="41863">MLPGINQCVTGFAVIISFGIFSGCNNEQKNKTVQNVPKEYEVMQMAFSSAVVNQDYPATIQGIRNVEIRPKIDGYIDAIYVDEGAAVKKGQLLFRINAPQYEQNVRTAEANINIAKANVDAAQMQVNKVRPLVEKDIVSSYELESAQYTLQSKKAALAQANAELKNAQLNQSYTTIYSPSNGVMGLLPFKIGSLVSSNTVNPLTTVSDIKTIYAYFSINEKQGLDFFQHSKGNTVQQKLQTLPPVTLLLANGMPLPDAGKIETASGLINAQTGAINMRATFSNPDGLVHSGSSAVVRIPQGIDTALLVPQKATYQIQGKLFVYRVDNDNKVNSVEVIPQATTGQFFVIKEGLRPGDHIVADGIASLREGLLIKPIPAPLQLADINH</sequence>
<comment type="caution">
    <text evidence="7">The sequence shown here is derived from an EMBL/GenBank/DDBJ whole genome shotgun (WGS) entry which is preliminary data.</text>
</comment>
<reference evidence="7 8" key="1">
    <citation type="submission" date="2021-03" db="EMBL/GenBank/DDBJ databases">
        <title>Assistant Professor.</title>
        <authorList>
            <person name="Huq M.A."/>
        </authorList>
    </citation>
    <scope>NUCLEOTIDE SEQUENCE [LARGE SCALE GENOMIC DNA]</scope>
    <source>
        <strain evidence="7 8">MAH-29</strain>
    </source>
</reference>
<evidence type="ECO:0000256" key="3">
    <source>
        <dbReference type="SAM" id="Coils"/>
    </source>
</evidence>
<organism evidence="7 8">
    <name type="scientific">Niastella soli</name>
    <dbReference type="NCBI Taxonomy" id="2821487"/>
    <lineage>
        <taxon>Bacteria</taxon>
        <taxon>Pseudomonadati</taxon>
        <taxon>Bacteroidota</taxon>
        <taxon>Chitinophagia</taxon>
        <taxon>Chitinophagales</taxon>
        <taxon>Chitinophagaceae</taxon>
        <taxon>Niastella</taxon>
    </lineage>
</organism>
<evidence type="ECO:0000313" key="8">
    <source>
        <dbReference type="Proteomes" id="UP000677244"/>
    </source>
</evidence>
<evidence type="ECO:0000259" key="5">
    <source>
        <dbReference type="Pfam" id="PF25944"/>
    </source>
</evidence>
<dbReference type="PANTHER" id="PTHR30158">
    <property type="entry name" value="ACRA/E-RELATED COMPONENT OF DRUG EFFLUX TRANSPORTER"/>
    <property type="match status" value="1"/>
</dbReference>
<dbReference type="InterPro" id="IPR058627">
    <property type="entry name" value="MdtA-like_C"/>
</dbReference>
<evidence type="ECO:0000313" key="7">
    <source>
        <dbReference type="EMBL" id="MBO9201560.1"/>
    </source>
</evidence>